<evidence type="ECO:0000256" key="2">
    <source>
        <dbReference type="ARBA" id="ARBA00009045"/>
    </source>
</evidence>
<evidence type="ECO:0000313" key="10">
    <source>
        <dbReference type="Proteomes" id="UP000000323"/>
    </source>
</evidence>
<dbReference type="InterPro" id="IPR050925">
    <property type="entry name" value="Rhomboid_protease_S54"/>
</dbReference>
<evidence type="ECO:0000256" key="5">
    <source>
        <dbReference type="ARBA" id="ARBA00022989"/>
    </source>
</evidence>
<feature type="transmembrane region" description="Helical" evidence="7">
    <location>
        <begin position="112"/>
        <end position="132"/>
    </location>
</feature>
<reference evidence="10" key="1">
    <citation type="journal article" date="2010" name="Stand. Genomic Sci.">
        <title>Complete genome sequence of 'Thermobaculum terrenum' type strain (YNP1).</title>
        <authorList>
            <person name="Kiss H."/>
            <person name="Cleland D."/>
            <person name="Lapidus A."/>
            <person name="Lucas S."/>
            <person name="Glavina Del Rio T."/>
            <person name="Nolan M."/>
            <person name="Tice H."/>
            <person name="Han C."/>
            <person name="Goodwin L."/>
            <person name="Pitluck S."/>
            <person name="Liolios K."/>
            <person name="Ivanova N."/>
            <person name="Mavromatis K."/>
            <person name="Ovchinnikova G."/>
            <person name="Pati A."/>
            <person name="Chen A."/>
            <person name="Palaniappan K."/>
            <person name="Land M."/>
            <person name="Hauser L."/>
            <person name="Chang Y."/>
            <person name="Jeffries C."/>
            <person name="Lu M."/>
            <person name="Brettin T."/>
            <person name="Detter J."/>
            <person name="Goker M."/>
            <person name="Tindall B."/>
            <person name="Beck B."/>
            <person name="McDermott T."/>
            <person name="Woyke T."/>
            <person name="Bristow J."/>
            <person name="Eisen J."/>
            <person name="Markowitz V."/>
            <person name="Hugenholtz P."/>
            <person name="Kyrpides N."/>
            <person name="Klenk H."/>
            <person name="Cheng J."/>
        </authorList>
    </citation>
    <scope>NUCLEOTIDE SEQUENCE [LARGE SCALE GENOMIC DNA]</scope>
    <source>
        <strain evidence="10">ATCC BAA-798 / YNP1</strain>
    </source>
</reference>
<comment type="subcellular location">
    <subcellularLocation>
        <location evidence="1">Membrane</location>
        <topology evidence="1">Multi-pass membrane protein</topology>
    </subcellularLocation>
</comment>
<evidence type="ECO:0000256" key="7">
    <source>
        <dbReference type="SAM" id="Phobius"/>
    </source>
</evidence>
<dbReference type="InterPro" id="IPR022764">
    <property type="entry name" value="Peptidase_S54_rhomboid_dom"/>
</dbReference>
<dbReference type="MEROPS" id="S54.027"/>
<dbReference type="Proteomes" id="UP000000323">
    <property type="component" value="Chromosome 1"/>
</dbReference>
<evidence type="ECO:0000313" key="9">
    <source>
        <dbReference type="EMBL" id="ACZ42171.1"/>
    </source>
</evidence>
<evidence type="ECO:0000256" key="3">
    <source>
        <dbReference type="ARBA" id="ARBA00022692"/>
    </source>
</evidence>
<keyword evidence="5 7" id="KW-1133">Transmembrane helix</keyword>
<dbReference type="PANTHER" id="PTHR43731:SF14">
    <property type="entry name" value="PRESENILIN-ASSOCIATED RHOMBOID-LIKE PROTEIN, MITOCHONDRIAL"/>
    <property type="match status" value="1"/>
</dbReference>
<dbReference type="eggNOG" id="COG0705">
    <property type="taxonomic scope" value="Bacteria"/>
</dbReference>
<feature type="transmembrane region" description="Helical" evidence="7">
    <location>
        <begin position="169"/>
        <end position="189"/>
    </location>
</feature>
<dbReference type="Pfam" id="PF01694">
    <property type="entry name" value="Rhomboid"/>
    <property type="match status" value="1"/>
</dbReference>
<dbReference type="InterPro" id="IPR035952">
    <property type="entry name" value="Rhomboid-like_sf"/>
</dbReference>
<keyword evidence="4" id="KW-0378">Hydrolase</keyword>
<evidence type="ECO:0000256" key="6">
    <source>
        <dbReference type="ARBA" id="ARBA00023136"/>
    </source>
</evidence>
<protein>
    <submittedName>
        <fullName evidence="9">Rhomboid family protein</fullName>
    </submittedName>
</protein>
<keyword evidence="6 7" id="KW-0472">Membrane</keyword>
<keyword evidence="3 7" id="KW-0812">Transmembrane</keyword>
<dbReference type="GO" id="GO:0004252">
    <property type="term" value="F:serine-type endopeptidase activity"/>
    <property type="evidence" value="ECO:0007669"/>
    <property type="project" value="InterPro"/>
</dbReference>
<dbReference type="Gene3D" id="1.20.1540.10">
    <property type="entry name" value="Rhomboid-like"/>
    <property type="match status" value="1"/>
</dbReference>
<dbReference type="RefSeq" id="WP_012875206.1">
    <property type="nucleotide sequence ID" value="NC_013525.1"/>
</dbReference>
<dbReference type="STRING" id="525904.Tter_1263"/>
<feature type="transmembrane region" description="Helical" evidence="7">
    <location>
        <begin position="74"/>
        <end position="100"/>
    </location>
</feature>
<dbReference type="AlphaFoldDB" id="D1CBK6"/>
<accession>D1CBK6</accession>
<keyword evidence="10" id="KW-1185">Reference proteome</keyword>
<dbReference type="OrthoDB" id="9813074at2"/>
<dbReference type="HOGENOM" id="CLU_055068_5_1_0"/>
<feature type="transmembrane region" description="Helical" evidence="7">
    <location>
        <begin position="138"/>
        <end position="157"/>
    </location>
</feature>
<dbReference type="PANTHER" id="PTHR43731">
    <property type="entry name" value="RHOMBOID PROTEASE"/>
    <property type="match status" value="1"/>
</dbReference>
<sequence length="245" mass="26857">MIPISDVNYRARFPFVNLTLIAINILVYIYEASLGGINLTANTASIEAFFTRWAVIPVEYTLGRDIGAPSPHPIFITLFTAMFMHAGLLHIGGNMLYLWVFGDNVEANMGHVKYLIFYLACGIIAGITHILFNRLSPIPSVGASGAIAGVLAAYLVLFPRANIRTLVIFFYFITTTYIPALILIGIWILLQVFQGIADLGAPTAQTGGVAVWAHIGGFVAGLMLVFLFRGREVKVTPRGYYDPRL</sequence>
<feature type="transmembrane region" description="Helical" evidence="7">
    <location>
        <begin position="209"/>
        <end position="228"/>
    </location>
</feature>
<dbReference type="KEGG" id="ttr:Tter_1263"/>
<dbReference type="GO" id="GO:0016020">
    <property type="term" value="C:membrane"/>
    <property type="evidence" value="ECO:0007669"/>
    <property type="project" value="UniProtKB-SubCell"/>
</dbReference>
<proteinExistence type="inferred from homology"/>
<dbReference type="EMBL" id="CP001825">
    <property type="protein sequence ID" value="ACZ42171.1"/>
    <property type="molecule type" value="Genomic_DNA"/>
</dbReference>
<evidence type="ECO:0000256" key="4">
    <source>
        <dbReference type="ARBA" id="ARBA00022801"/>
    </source>
</evidence>
<dbReference type="SUPFAM" id="SSF144091">
    <property type="entry name" value="Rhomboid-like"/>
    <property type="match status" value="1"/>
</dbReference>
<dbReference type="FunFam" id="1.20.1540.10:FF:000027">
    <property type="entry name" value="Rhomboid family intramembrane serine protease"/>
    <property type="match status" value="1"/>
</dbReference>
<organism evidence="9 10">
    <name type="scientific">Thermobaculum terrenum (strain ATCC BAA-798 / CCMEE 7001 / YNP1)</name>
    <dbReference type="NCBI Taxonomy" id="525904"/>
    <lineage>
        <taxon>Bacteria</taxon>
        <taxon>Bacillati</taxon>
        <taxon>Chloroflexota</taxon>
        <taxon>Chloroflexia</taxon>
        <taxon>Candidatus Thermobaculales</taxon>
        <taxon>Candidatus Thermobaculaceae</taxon>
        <taxon>Thermobaculum</taxon>
    </lineage>
</organism>
<feature type="transmembrane region" description="Helical" evidence="7">
    <location>
        <begin position="12"/>
        <end position="30"/>
    </location>
</feature>
<name>D1CBK6_THET1</name>
<gene>
    <name evidence="9" type="ordered locus">Tter_1263</name>
</gene>
<evidence type="ECO:0000259" key="8">
    <source>
        <dbReference type="Pfam" id="PF01694"/>
    </source>
</evidence>
<feature type="domain" description="Peptidase S54 rhomboid" evidence="8">
    <location>
        <begin position="76"/>
        <end position="229"/>
    </location>
</feature>
<comment type="similarity">
    <text evidence="2">Belongs to the peptidase S54 family.</text>
</comment>
<evidence type="ECO:0000256" key="1">
    <source>
        <dbReference type="ARBA" id="ARBA00004141"/>
    </source>
</evidence>